<dbReference type="RefSeq" id="WP_201876139.1">
    <property type="nucleotide sequence ID" value="NZ_JAERRF010000010.1"/>
</dbReference>
<sequence length="195" mass="20107">MARAVHPDEIAAVPEADGLTGDQVQERFGRRDTFELAAELYARVPRHYPEAPPRPDPWRAVPGPFLLRGLVFALPGLGYAVGAPFLTGPPDALGLPAGSGALTASALVGWAWNQGLAHRASPGGALAFAAGQSACLGAATTLLVRGKERLLPPALLPTAVGAALLPATGLPPWVRAVALLATVATVLLGRMTTHR</sequence>
<dbReference type="EMBL" id="JAERRF010000010">
    <property type="protein sequence ID" value="MBL1098729.1"/>
    <property type="molecule type" value="Genomic_DNA"/>
</dbReference>
<feature type="transmembrane region" description="Helical" evidence="1">
    <location>
        <begin position="65"/>
        <end position="86"/>
    </location>
</feature>
<gene>
    <name evidence="2" type="ORF">JK363_19090</name>
</gene>
<keyword evidence="1" id="KW-0812">Transmembrane</keyword>
<keyword evidence="1" id="KW-1133">Transmembrane helix</keyword>
<name>A0ABS1NFM1_9ACTN</name>
<dbReference type="Proteomes" id="UP000634229">
    <property type="component" value="Unassembled WGS sequence"/>
</dbReference>
<evidence type="ECO:0000313" key="2">
    <source>
        <dbReference type="EMBL" id="MBL1098729.1"/>
    </source>
</evidence>
<accession>A0ABS1NFM1</accession>
<feature type="transmembrane region" description="Helical" evidence="1">
    <location>
        <begin position="93"/>
        <end position="112"/>
    </location>
</feature>
<reference evidence="2 3" key="1">
    <citation type="submission" date="2021-01" db="EMBL/GenBank/DDBJ databases">
        <title>WGS of actinomycetes isolated from Thailand.</title>
        <authorList>
            <person name="Thawai C."/>
        </authorList>
    </citation>
    <scope>NUCLEOTIDE SEQUENCE [LARGE SCALE GENOMIC DNA]</scope>
    <source>
        <strain evidence="2 3">CA1R205</strain>
    </source>
</reference>
<evidence type="ECO:0000313" key="3">
    <source>
        <dbReference type="Proteomes" id="UP000634229"/>
    </source>
</evidence>
<evidence type="ECO:0000256" key="1">
    <source>
        <dbReference type="SAM" id="Phobius"/>
    </source>
</evidence>
<feature type="transmembrane region" description="Helical" evidence="1">
    <location>
        <begin position="124"/>
        <end position="143"/>
    </location>
</feature>
<organism evidence="2 3">
    <name type="scientific">Streptomyces coffeae</name>
    <dbReference type="NCBI Taxonomy" id="621382"/>
    <lineage>
        <taxon>Bacteria</taxon>
        <taxon>Bacillati</taxon>
        <taxon>Actinomycetota</taxon>
        <taxon>Actinomycetes</taxon>
        <taxon>Kitasatosporales</taxon>
        <taxon>Streptomycetaceae</taxon>
        <taxon>Streptomyces</taxon>
    </lineage>
</organism>
<protein>
    <recommendedName>
        <fullName evidence="4">Integral membrane protein</fullName>
    </recommendedName>
</protein>
<keyword evidence="3" id="KW-1185">Reference proteome</keyword>
<feature type="transmembrane region" description="Helical" evidence="1">
    <location>
        <begin position="173"/>
        <end position="191"/>
    </location>
</feature>
<keyword evidence="1" id="KW-0472">Membrane</keyword>
<evidence type="ECO:0008006" key="4">
    <source>
        <dbReference type="Google" id="ProtNLM"/>
    </source>
</evidence>
<comment type="caution">
    <text evidence="2">The sequence shown here is derived from an EMBL/GenBank/DDBJ whole genome shotgun (WGS) entry which is preliminary data.</text>
</comment>
<proteinExistence type="predicted"/>